<dbReference type="InterPro" id="IPR050490">
    <property type="entry name" value="Bact_solute-bd_prot1"/>
</dbReference>
<dbReference type="SUPFAM" id="SSF53850">
    <property type="entry name" value="Periplasmic binding protein-like II"/>
    <property type="match status" value="1"/>
</dbReference>
<proteinExistence type="predicted"/>
<organism evidence="2 3">
    <name type="scientific">Plantibacter flavus</name>
    <dbReference type="NCBI Taxonomy" id="150123"/>
    <lineage>
        <taxon>Bacteria</taxon>
        <taxon>Bacillati</taxon>
        <taxon>Actinomycetota</taxon>
        <taxon>Actinomycetes</taxon>
        <taxon>Micrococcales</taxon>
        <taxon>Microbacteriaceae</taxon>
        <taxon>Plantibacter</taxon>
    </lineage>
</organism>
<evidence type="ECO:0000256" key="1">
    <source>
        <dbReference type="SAM" id="SignalP"/>
    </source>
</evidence>
<gene>
    <name evidence="2" type="ORF">EDD42_2902</name>
</gene>
<dbReference type="Pfam" id="PF01547">
    <property type="entry name" value="SBP_bac_1"/>
    <property type="match status" value="1"/>
</dbReference>
<dbReference type="AlphaFoldDB" id="A0A3N2C5P4"/>
<dbReference type="PANTHER" id="PTHR43649:SF11">
    <property type="entry name" value="ABC TRANSPORTER SUBSTRATE-BINDING PROTEIN YESO-RELATED"/>
    <property type="match status" value="1"/>
</dbReference>
<feature type="chain" id="PRO_5018681650" evidence="1">
    <location>
        <begin position="33"/>
        <end position="437"/>
    </location>
</feature>
<feature type="signal peptide" evidence="1">
    <location>
        <begin position="1"/>
        <end position="32"/>
    </location>
</feature>
<dbReference type="PANTHER" id="PTHR43649">
    <property type="entry name" value="ARABINOSE-BINDING PROTEIN-RELATED"/>
    <property type="match status" value="1"/>
</dbReference>
<keyword evidence="1" id="KW-0732">Signal</keyword>
<dbReference type="CDD" id="cd13585">
    <property type="entry name" value="PBP2_TMBP_like"/>
    <property type="match status" value="1"/>
</dbReference>
<evidence type="ECO:0000313" key="2">
    <source>
        <dbReference type="EMBL" id="ROR82806.1"/>
    </source>
</evidence>
<accession>A0A3N2C5P4</accession>
<reference evidence="2 3" key="1">
    <citation type="submission" date="2018-11" db="EMBL/GenBank/DDBJ databases">
        <title>Sequencing the genomes of 1000 actinobacteria strains.</title>
        <authorList>
            <person name="Klenk H.-P."/>
        </authorList>
    </citation>
    <scope>NUCLEOTIDE SEQUENCE [LARGE SCALE GENOMIC DNA]</scope>
    <source>
        <strain evidence="2 3">DSM 14012</strain>
    </source>
</reference>
<dbReference type="EMBL" id="RKHL01000001">
    <property type="protein sequence ID" value="ROR82806.1"/>
    <property type="molecule type" value="Genomic_DNA"/>
</dbReference>
<sequence length="437" mass="46482">MSISKHGRAAGFIATGAVAALLLAGCSAGGDAATELSDEPVTLRFTWWGNDARTAATQEVIAAFEKEHPNITIEPQFTDWAGYWDKLATETAANDTPDIIQMDEKYIATYGDRGALLDLNTVTDQLDLGDFPKETLTSGTVNDSLYGVPSGITSYSFVVNPDLLASAGIEMPDDETWTWDDFTELSEQVSAAGGGSIYGFQPFGFEDGGLNNWARQHGDELYNDKGEVSIKPETLSSWWAYLLDLVNAGATPSPSAIIEKQAGGLAESFTATNSAAFAPWWNSQLTALTEASGSPLELLRVPTVDGGADGSAYYKPSMYWSASARTEHPAEAALFIDFLANSETAADSLLTERGVPANTKIREYITPKLAETDQAVVEFLDGLADDIGEPPTVTPAGGSAIEALVKQYTEQVLFGKNTPDQAAEGFIKDLKAAVAAG</sequence>
<dbReference type="Gene3D" id="3.40.190.10">
    <property type="entry name" value="Periplasmic binding protein-like II"/>
    <property type="match status" value="2"/>
</dbReference>
<dbReference type="RefSeq" id="WP_085512699.1">
    <property type="nucleotide sequence ID" value="NZ_FXAP01000004.1"/>
</dbReference>
<dbReference type="Proteomes" id="UP000266915">
    <property type="component" value="Unassembled WGS sequence"/>
</dbReference>
<name>A0A3N2C5P4_9MICO</name>
<comment type="caution">
    <text evidence="2">The sequence shown here is derived from an EMBL/GenBank/DDBJ whole genome shotgun (WGS) entry which is preliminary data.</text>
</comment>
<keyword evidence="3" id="KW-1185">Reference proteome</keyword>
<evidence type="ECO:0000313" key="3">
    <source>
        <dbReference type="Proteomes" id="UP000266915"/>
    </source>
</evidence>
<dbReference type="PROSITE" id="PS51257">
    <property type="entry name" value="PROKAR_LIPOPROTEIN"/>
    <property type="match status" value="1"/>
</dbReference>
<protein>
    <submittedName>
        <fullName evidence="2">Carbohydrate ABC transporter substrate-binding protein (CUT1 family)</fullName>
    </submittedName>
</protein>
<dbReference type="InterPro" id="IPR006059">
    <property type="entry name" value="SBP"/>
</dbReference>